<proteinExistence type="predicted"/>
<name>A0A510XWX9_9GAMM</name>
<sequence length="197" mass="22248">MKLSEKKRINILQAAEQLFFEKGVEHTSMDQVAAKAGASKRTVYNHFATKEELFQAILTTMLAKINHGDAIHFNKNQPIDLQLTAIAEQEVAMLTSPDFLRLAKIAFMQMLQEPQLAKSLSNNTMGCMTYLEGFLEQAKTAGVLKGDELNIAAKQFVYQLKSFVFYPLLYGFEIVTEQQNNKVIEQTVSLFLAKYKA</sequence>
<dbReference type="Gene3D" id="1.10.357.10">
    <property type="entry name" value="Tetracycline Repressor, domain 2"/>
    <property type="match status" value="1"/>
</dbReference>
<reference evidence="6 7" key="1">
    <citation type="submission" date="2019-07" db="EMBL/GenBank/DDBJ databases">
        <title>Whole genome shotgun sequence of Pseudoalteromonas espejiana NBRC 102222.</title>
        <authorList>
            <person name="Hosoyama A."/>
            <person name="Uohara A."/>
            <person name="Ohji S."/>
            <person name="Ichikawa N."/>
        </authorList>
    </citation>
    <scope>NUCLEOTIDE SEQUENCE [LARGE SCALE GENOMIC DNA]</scope>
    <source>
        <strain evidence="6 7">NBRC 102222</strain>
    </source>
</reference>
<keyword evidence="3" id="KW-0804">Transcription</keyword>
<organism evidence="6 7">
    <name type="scientific">Pseudoalteromonas espejiana</name>
    <dbReference type="NCBI Taxonomy" id="28107"/>
    <lineage>
        <taxon>Bacteria</taxon>
        <taxon>Pseudomonadati</taxon>
        <taxon>Pseudomonadota</taxon>
        <taxon>Gammaproteobacteria</taxon>
        <taxon>Alteromonadales</taxon>
        <taxon>Pseudoalteromonadaceae</taxon>
        <taxon>Pseudoalteromonas</taxon>
    </lineage>
</organism>
<dbReference type="OrthoDB" id="116240at2"/>
<feature type="DNA-binding region" description="H-T-H motif" evidence="4">
    <location>
        <begin position="28"/>
        <end position="47"/>
    </location>
</feature>
<dbReference type="Pfam" id="PF00440">
    <property type="entry name" value="TetR_N"/>
    <property type="match status" value="1"/>
</dbReference>
<dbReference type="PANTHER" id="PTHR30055:SF146">
    <property type="entry name" value="HTH-TYPE TRANSCRIPTIONAL DUAL REGULATOR CECR"/>
    <property type="match status" value="1"/>
</dbReference>
<dbReference type="SUPFAM" id="SSF46689">
    <property type="entry name" value="Homeodomain-like"/>
    <property type="match status" value="1"/>
</dbReference>
<keyword evidence="1" id="KW-0805">Transcription regulation</keyword>
<dbReference type="PROSITE" id="PS01081">
    <property type="entry name" value="HTH_TETR_1"/>
    <property type="match status" value="1"/>
</dbReference>
<dbReference type="PRINTS" id="PR00455">
    <property type="entry name" value="HTHTETR"/>
</dbReference>
<dbReference type="InterPro" id="IPR050109">
    <property type="entry name" value="HTH-type_TetR-like_transc_reg"/>
</dbReference>
<evidence type="ECO:0000313" key="7">
    <source>
        <dbReference type="Proteomes" id="UP000321419"/>
    </source>
</evidence>
<evidence type="ECO:0000259" key="5">
    <source>
        <dbReference type="PROSITE" id="PS50977"/>
    </source>
</evidence>
<dbReference type="PANTHER" id="PTHR30055">
    <property type="entry name" value="HTH-TYPE TRANSCRIPTIONAL REGULATOR RUTR"/>
    <property type="match status" value="1"/>
</dbReference>
<keyword evidence="7" id="KW-1185">Reference proteome</keyword>
<dbReference type="InterPro" id="IPR039536">
    <property type="entry name" value="TetR_C_Proteobacteria"/>
</dbReference>
<evidence type="ECO:0000256" key="2">
    <source>
        <dbReference type="ARBA" id="ARBA00023125"/>
    </source>
</evidence>
<dbReference type="GO" id="GO:0003700">
    <property type="term" value="F:DNA-binding transcription factor activity"/>
    <property type="evidence" value="ECO:0007669"/>
    <property type="project" value="TreeGrafter"/>
</dbReference>
<feature type="domain" description="HTH tetR-type" evidence="5">
    <location>
        <begin position="5"/>
        <end position="65"/>
    </location>
</feature>
<dbReference type="GO" id="GO:0000976">
    <property type="term" value="F:transcription cis-regulatory region binding"/>
    <property type="evidence" value="ECO:0007669"/>
    <property type="project" value="TreeGrafter"/>
</dbReference>
<dbReference type="Pfam" id="PF14246">
    <property type="entry name" value="TetR_C_7"/>
    <property type="match status" value="1"/>
</dbReference>
<dbReference type="InterPro" id="IPR009057">
    <property type="entry name" value="Homeodomain-like_sf"/>
</dbReference>
<dbReference type="PROSITE" id="PS50977">
    <property type="entry name" value="HTH_TETR_2"/>
    <property type="match status" value="1"/>
</dbReference>
<dbReference type="EMBL" id="BJUM01000022">
    <property type="protein sequence ID" value="GEK55553.1"/>
    <property type="molecule type" value="Genomic_DNA"/>
</dbReference>
<evidence type="ECO:0000256" key="4">
    <source>
        <dbReference type="PROSITE-ProRule" id="PRU00335"/>
    </source>
</evidence>
<dbReference type="AlphaFoldDB" id="A0A510XWX9"/>
<evidence type="ECO:0000256" key="1">
    <source>
        <dbReference type="ARBA" id="ARBA00023015"/>
    </source>
</evidence>
<dbReference type="RefSeq" id="WP_089347192.1">
    <property type="nucleotide sequence ID" value="NZ_BJUM01000022.1"/>
</dbReference>
<dbReference type="InterPro" id="IPR023772">
    <property type="entry name" value="DNA-bd_HTH_TetR-type_CS"/>
</dbReference>
<dbReference type="InterPro" id="IPR001647">
    <property type="entry name" value="HTH_TetR"/>
</dbReference>
<gene>
    <name evidence="6" type="ORF">PES01_23980</name>
</gene>
<keyword evidence="2 4" id="KW-0238">DNA-binding</keyword>
<dbReference type="Gene3D" id="1.10.10.60">
    <property type="entry name" value="Homeodomain-like"/>
    <property type="match status" value="1"/>
</dbReference>
<accession>A0A510XWX9</accession>
<dbReference type="Proteomes" id="UP000321419">
    <property type="component" value="Unassembled WGS sequence"/>
</dbReference>
<dbReference type="FunFam" id="1.10.10.60:FF:000141">
    <property type="entry name" value="TetR family transcriptional regulator"/>
    <property type="match status" value="1"/>
</dbReference>
<evidence type="ECO:0000313" key="6">
    <source>
        <dbReference type="EMBL" id="GEK55553.1"/>
    </source>
</evidence>
<protein>
    <submittedName>
        <fullName evidence="6">TetR family transcriptional regulator</fullName>
    </submittedName>
</protein>
<evidence type="ECO:0000256" key="3">
    <source>
        <dbReference type="ARBA" id="ARBA00023163"/>
    </source>
</evidence>
<comment type="caution">
    <text evidence="6">The sequence shown here is derived from an EMBL/GenBank/DDBJ whole genome shotgun (WGS) entry which is preliminary data.</text>
</comment>